<dbReference type="EMBL" id="LLYA01000112">
    <property type="protein sequence ID" value="KRR27534.1"/>
    <property type="molecule type" value="Genomic_DNA"/>
</dbReference>
<evidence type="ECO:0000313" key="1">
    <source>
        <dbReference type="EMBL" id="KRR27534.1"/>
    </source>
</evidence>
<accession>A0A0R3N5T8</accession>
<dbReference type="OrthoDB" id="8244440at2"/>
<dbReference type="AlphaFoldDB" id="A0A0R3N5T8"/>
<dbReference type="Proteomes" id="UP000052023">
    <property type="component" value="Unassembled WGS sequence"/>
</dbReference>
<protein>
    <submittedName>
        <fullName evidence="1">Uncharacterized protein</fullName>
    </submittedName>
</protein>
<comment type="caution">
    <text evidence="1">The sequence shown here is derived from an EMBL/GenBank/DDBJ whole genome shotgun (WGS) entry which is preliminary data.</text>
</comment>
<organism evidence="1 2">
    <name type="scientific">Bradyrhizobium retamae</name>
    <dbReference type="NCBI Taxonomy" id="1300035"/>
    <lineage>
        <taxon>Bacteria</taxon>
        <taxon>Pseudomonadati</taxon>
        <taxon>Pseudomonadota</taxon>
        <taxon>Alphaproteobacteria</taxon>
        <taxon>Hyphomicrobiales</taxon>
        <taxon>Nitrobacteraceae</taxon>
        <taxon>Bradyrhizobium</taxon>
    </lineage>
</organism>
<evidence type="ECO:0000313" key="2">
    <source>
        <dbReference type="Proteomes" id="UP000052023"/>
    </source>
</evidence>
<name>A0A0R3N5T8_9BRAD</name>
<keyword evidence="2" id="KW-1185">Reference proteome</keyword>
<reference evidence="1 2" key="1">
    <citation type="submission" date="2014-03" db="EMBL/GenBank/DDBJ databases">
        <title>Bradyrhizobium valentinum sp. nov., isolated from effective nodules of Lupinus mariae-josephae, a lupine endemic of basic-lime soils in Eastern Spain.</title>
        <authorList>
            <person name="Duran D."/>
            <person name="Rey L."/>
            <person name="Navarro A."/>
            <person name="Busquets A."/>
            <person name="Imperial J."/>
            <person name="Ruiz-Argueso T."/>
        </authorList>
    </citation>
    <scope>NUCLEOTIDE SEQUENCE [LARGE SCALE GENOMIC DNA]</scope>
    <source>
        <strain evidence="1 2">Ro19</strain>
    </source>
</reference>
<gene>
    <name evidence="1" type="ORF">CQ13_03825</name>
</gene>
<dbReference type="RefSeq" id="WP_057843385.1">
    <property type="nucleotide sequence ID" value="NZ_LLYA01000112.1"/>
</dbReference>
<proteinExistence type="predicted"/>
<sequence>MVEKLIMSPRNVIDLARYQQSRSVGKAQAFSTRLCRHCGAVLADGENEDECSSTFNVAATTALRTAQRKFCAE</sequence>